<name>A0A0C2BH33_9BURK</name>
<dbReference type="AlphaFoldDB" id="A0A0C2BH33"/>
<dbReference type="EMBL" id="JWJG01000028">
    <property type="protein sequence ID" value="KIF80575.1"/>
    <property type="molecule type" value="Genomic_DNA"/>
</dbReference>
<evidence type="ECO:0000313" key="2">
    <source>
        <dbReference type="Proteomes" id="UP000031572"/>
    </source>
</evidence>
<evidence type="ECO:0000313" key="1">
    <source>
        <dbReference type="EMBL" id="KIF80575.1"/>
    </source>
</evidence>
<gene>
    <name evidence="1" type="ORF">TSA66_06710</name>
</gene>
<proteinExistence type="predicted"/>
<reference evidence="1 2" key="1">
    <citation type="submission" date="2014-12" db="EMBL/GenBank/DDBJ databases">
        <title>Denitrispirillum autotrophicum gen. nov., sp. nov., Denitrifying, Facultatively Autotrophic Bacteria Isolated from Rice Paddy Soil.</title>
        <authorList>
            <person name="Ishii S."/>
            <person name="Ashida N."/>
            <person name="Ohno H."/>
            <person name="Otsuka S."/>
            <person name="Yokota A."/>
            <person name="Senoo K."/>
        </authorList>
    </citation>
    <scope>NUCLEOTIDE SEQUENCE [LARGE SCALE GENOMIC DNA]</scope>
    <source>
        <strain evidence="1 2">TSA66</strain>
    </source>
</reference>
<protein>
    <submittedName>
        <fullName evidence="1">Uncharacterized protein</fullName>
    </submittedName>
</protein>
<accession>A0A0C2BH33</accession>
<dbReference type="Proteomes" id="UP000031572">
    <property type="component" value="Unassembled WGS sequence"/>
</dbReference>
<dbReference type="RefSeq" id="WP_040039479.1">
    <property type="nucleotide sequence ID" value="NZ_JWJG01000028.1"/>
</dbReference>
<comment type="caution">
    <text evidence="1">The sequence shown here is derived from an EMBL/GenBank/DDBJ whole genome shotgun (WGS) entry which is preliminary data.</text>
</comment>
<dbReference type="OrthoDB" id="8538070at2"/>
<organism evidence="1 2">
    <name type="scientific">Noviherbaspirillum autotrophicum</name>
    <dbReference type="NCBI Taxonomy" id="709839"/>
    <lineage>
        <taxon>Bacteria</taxon>
        <taxon>Pseudomonadati</taxon>
        <taxon>Pseudomonadota</taxon>
        <taxon>Betaproteobacteria</taxon>
        <taxon>Burkholderiales</taxon>
        <taxon>Oxalobacteraceae</taxon>
        <taxon>Noviherbaspirillum</taxon>
    </lineage>
</organism>
<keyword evidence="2" id="KW-1185">Reference proteome</keyword>
<sequence length="88" mass="9549">MRSTKASAAVTRLNARDTEYRYSLGMTASGFFYLLRAARGGAPEKISADLTLEEFVEFANKTGPQKKAKVSKLDVAFEKQLGSAKGAK</sequence>